<evidence type="ECO:0000313" key="7">
    <source>
        <dbReference type="Proteomes" id="UP000509448"/>
    </source>
</evidence>
<dbReference type="SUPFAM" id="SSF50692">
    <property type="entry name" value="ADC-like"/>
    <property type="match status" value="1"/>
</dbReference>
<name>A0A4P2VLJ0_9ARCH</name>
<dbReference type="Gene3D" id="3.40.228.10">
    <property type="entry name" value="Dimethylsulfoxide Reductase, domain 2"/>
    <property type="match status" value="1"/>
</dbReference>
<dbReference type="KEGG" id="ccai:NAS2_0626"/>
<dbReference type="Proteomes" id="UP000509448">
    <property type="component" value="Chromosome"/>
</dbReference>
<dbReference type="Gene3D" id="2.20.25.90">
    <property type="entry name" value="ADC-like domains"/>
    <property type="match status" value="1"/>
</dbReference>
<dbReference type="GeneID" id="55584442"/>
<evidence type="ECO:0000313" key="6">
    <source>
        <dbReference type="EMBL" id="BBE42015.1"/>
    </source>
</evidence>
<evidence type="ECO:0000256" key="4">
    <source>
        <dbReference type="ARBA" id="ARBA00023014"/>
    </source>
</evidence>
<dbReference type="Gene3D" id="3.40.50.740">
    <property type="match status" value="1"/>
</dbReference>
<protein>
    <submittedName>
        <fullName evidence="6">Anaerobic dehydrogenases, typically selenocysteine-containing</fullName>
    </submittedName>
</protein>
<dbReference type="SUPFAM" id="SSF53706">
    <property type="entry name" value="Formate dehydrogenase/DMSO reductase, domains 1-3"/>
    <property type="match status" value="1"/>
</dbReference>
<keyword evidence="4" id="KW-0411">Iron-sulfur</keyword>
<gene>
    <name evidence="6" type="ORF">NAS2_0626</name>
</gene>
<dbReference type="Pfam" id="PF01568">
    <property type="entry name" value="Molydop_binding"/>
    <property type="match status" value="1"/>
</dbReference>
<dbReference type="InterPro" id="IPR009010">
    <property type="entry name" value="Asp_de-COase-like_dom_sf"/>
</dbReference>
<dbReference type="InterPro" id="IPR006657">
    <property type="entry name" value="MoPterin_dinucl-bd_dom"/>
</dbReference>
<evidence type="ECO:0000256" key="2">
    <source>
        <dbReference type="ARBA" id="ARBA00022723"/>
    </source>
</evidence>
<dbReference type="InterPro" id="IPR037949">
    <property type="entry name" value="MopB_CT_Acetylene-hydratase"/>
</dbReference>
<accession>A0A4P2VLJ0</accession>
<dbReference type="GO" id="GO:0016491">
    <property type="term" value="F:oxidoreductase activity"/>
    <property type="evidence" value="ECO:0007669"/>
    <property type="project" value="InterPro"/>
</dbReference>
<evidence type="ECO:0000256" key="3">
    <source>
        <dbReference type="ARBA" id="ARBA00023004"/>
    </source>
</evidence>
<dbReference type="EMBL" id="AP018732">
    <property type="protein sequence ID" value="BBE42015.1"/>
    <property type="molecule type" value="Genomic_DNA"/>
</dbReference>
<dbReference type="Gene3D" id="2.40.40.20">
    <property type="match status" value="1"/>
</dbReference>
<sequence length="719" mass="80379">MEDPRPIPVVPDGSYRTACRACAHGSCGVIVHVRNGSVASIEGDPTDPVSHGYVCAKAIASAEMLRHPHRIRRPMIREGDSWREVPWEEAMDFVASRLLEIRDRYGPEAIAVATGTNRDFNQWIYGFASALGTPTVVNAANECYIPRVTLSRMLVGDLPVVDYEGNPGLVMVWGANPVESNPDEYVYSQLDGALRRGARLIVVDPRRTQLAARADIWLRIRPATDAALALGMAKVIVEEDLHDREFVERHSYCFDEFRAHLSGISHAWVEEVTRVARSDYARAAREYASVKPAALHWGVGVEQNVNAVYADYALLDLVALTGNLDVPGGNVMFDPPPVRPSDSLFPRLPAAQREKTPGREYRMAWEITRPPLYLIWNAMLTGRPYPVRAMLDFAANLLVTRPNSAKVQRALSSLDLLVVADFFMTPTARLAHVVLPAATWLEQDGIADYRKHHGYVSARRRLFRFGEARSDAEILLDLGRRMGLPGFKWTCVEEALDEALEPAGLRWREFLRLGRLRGSVRYRKYVERGFPTPSGRYEFSSGQLAEWGFQPLPAFREPPESPADPEVAREYPMILITGARRLPYMGSEGRQLEGLRRLHPYPEVEIHPDAAARIGVSDGDWVAIETRSGRIFQRARLNPWLDPQVASAEYGWWYPEIRGDASWRASNVNVLTDDSPPLDPLMGATNLRGLMCRIRRAEPGEIPRELLTGGVDGAGDPGI</sequence>
<keyword evidence="7" id="KW-1185">Reference proteome</keyword>
<dbReference type="PROSITE" id="PS51669">
    <property type="entry name" value="4FE4S_MOW_BIS_MGD"/>
    <property type="match status" value="1"/>
</dbReference>
<evidence type="ECO:0000256" key="1">
    <source>
        <dbReference type="ARBA" id="ARBA00010312"/>
    </source>
</evidence>
<dbReference type="GO" id="GO:0051536">
    <property type="term" value="F:iron-sulfur cluster binding"/>
    <property type="evidence" value="ECO:0007669"/>
    <property type="project" value="UniProtKB-KW"/>
</dbReference>
<proteinExistence type="inferred from homology"/>
<dbReference type="PANTHER" id="PTHR43742:SF6">
    <property type="entry name" value="OXIDOREDUCTASE YYAE-RELATED"/>
    <property type="match status" value="1"/>
</dbReference>
<dbReference type="GO" id="GO:0018818">
    <property type="term" value="F:acetylene hydratase activity"/>
    <property type="evidence" value="ECO:0007669"/>
    <property type="project" value="InterPro"/>
</dbReference>
<feature type="domain" description="4Fe-4S Mo/W bis-MGD-type" evidence="5">
    <location>
        <begin position="12"/>
        <end position="69"/>
    </location>
</feature>
<dbReference type="PANTHER" id="PTHR43742">
    <property type="entry name" value="TRIMETHYLAMINE-N-OXIDE REDUCTASE"/>
    <property type="match status" value="1"/>
</dbReference>
<dbReference type="CDD" id="cd02781">
    <property type="entry name" value="MopB_CT_Acetylene-hydratase"/>
    <property type="match status" value="1"/>
</dbReference>
<dbReference type="OrthoDB" id="23466at2157"/>
<dbReference type="InterPro" id="IPR006963">
    <property type="entry name" value="Mopterin_OxRdtase_4Fe-4S_dom"/>
</dbReference>
<dbReference type="InterPro" id="IPR050612">
    <property type="entry name" value="Prok_Mopterin_Oxidored"/>
</dbReference>
<organism evidence="6 7">
    <name type="scientific">Conexivisphaera calida</name>
    <dbReference type="NCBI Taxonomy" id="1874277"/>
    <lineage>
        <taxon>Archaea</taxon>
        <taxon>Nitrososphaerota</taxon>
        <taxon>Conexivisphaeria</taxon>
        <taxon>Conexivisphaerales</taxon>
        <taxon>Conexivisphaeraceae</taxon>
        <taxon>Conexivisphaera</taxon>
    </lineage>
</organism>
<dbReference type="InterPro" id="IPR006656">
    <property type="entry name" value="Mopterin_OxRdtase"/>
</dbReference>
<dbReference type="GO" id="GO:0046872">
    <property type="term" value="F:metal ion binding"/>
    <property type="evidence" value="ECO:0007669"/>
    <property type="project" value="UniProtKB-KW"/>
</dbReference>
<dbReference type="RefSeq" id="WP_174448293.1">
    <property type="nucleotide sequence ID" value="NZ_AP018732.1"/>
</dbReference>
<dbReference type="GO" id="GO:0043546">
    <property type="term" value="F:molybdopterin cofactor binding"/>
    <property type="evidence" value="ECO:0007669"/>
    <property type="project" value="InterPro"/>
</dbReference>
<dbReference type="AlphaFoldDB" id="A0A4P2VLJ0"/>
<keyword evidence="2" id="KW-0479">Metal-binding</keyword>
<keyword evidence="3" id="KW-0408">Iron</keyword>
<evidence type="ECO:0000259" key="5">
    <source>
        <dbReference type="PROSITE" id="PS51669"/>
    </source>
</evidence>
<reference evidence="6 7" key="1">
    <citation type="journal article" date="2019" name="ISME J.">
        <title>Isolation and characterization of a thermophilic sulfur- and iron-reducing thaumarchaeote from a terrestrial acidic hot spring.</title>
        <authorList>
            <person name="Kato S."/>
            <person name="Itoh T."/>
            <person name="Yuki M."/>
            <person name="Nagamori M."/>
            <person name="Ohnishi M."/>
            <person name="Uematsu K."/>
            <person name="Suzuki K."/>
            <person name="Takashina T."/>
            <person name="Ohkuma M."/>
        </authorList>
    </citation>
    <scope>NUCLEOTIDE SEQUENCE [LARGE SCALE GENOMIC DNA]</scope>
    <source>
        <strain evidence="6 7">NAS-02</strain>
    </source>
</reference>
<dbReference type="SMART" id="SM00926">
    <property type="entry name" value="Molybdop_Fe4S4"/>
    <property type="match status" value="1"/>
</dbReference>
<dbReference type="Pfam" id="PF04879">
    <property type="entry name" value="Molybdop_Fe4S4"/>
    <property type="match status" value="1"/>
</dbReference>
<dbReference type="Pfam" id="PF00384">
    <property type="entry name" value="Molybdopterin"/>
    <property type="match status" value="1"/>
</dbReference>
<comment type="similarity">
    <text evidence="1">Belongs to the prokaryotic molybdopterin-containing oxidoreductase family.</text>
</comment>